<gene>
    <name evidence="1" type="ORF">LCGC14_1734420</name>
</gene>
<comment type="caution">
    <text evidence="1">The sequence shown here is derived from an EMBL/GenBank/DDBJ whole genome shotgun (WGS) entry which is preliminary data.</text>
</comment>
<reference evidence="1" key="1">
    <citation type="journal article" date="2015" name="Nature">
        <title>Complex archaea that bridge the gap between prokaryotes and eukaryotes.</title>
        <authorList>
            <person name="Spang A."/>
            <person name="Saw J.H."/>
            <person name="Jorgensen S.L."/>
            <person name="Zaremba-Niedzwiedzka K."/>
            <person name="Martijn J."/>
            <person name="Lind A.E."/>
            <person name="van Eijk R."/>
            <person name="Schleper C."/>
            <person name="Guy L."/>
            <person name="Ettema T.J."/>
        </authorList>
    </citation>
    <scope>NUCLEOTIDE SEQUENCE</scope>
</reference>
<feature type="non-terminal residue" evidence="1">
    <location>
        <position position="1"/>
    </location>
</feature>
<proteinExistence type="predicted"/>
<dbReference type="EMBL" id="LAZR01015782">
    <property type="protein sequence ID" value="KKM07394.1"/>
    <property type="molecule type" value="Genomic_DNA"/>
</dbReference>
<organism evidence="1">
    <name type="scientific">marine sediment metagenome</name>
    <dbReference type="NCBI Taxonomy" id="412755"/>
    <lineage>
        <taxon>unclassified sequences</taxon>
        <taxon>metagenomes</taxon>
        <taxon>ecological metagenomes</taxon>
    </lineage>
</organism>
<evidence type="ECO:0000313" key="1">
    <source>
        <dbReference type="EMBL" id="KKM07394.1"/>
    </source>
</evidence>
<sequence length="41" mass="4621">TEWTLIPPVVEVLPIRFMRKGGLDYSSLVGLELGFLMEEKG</sequence>
<accession>A0A0F9H8F0</accession>
<protein>
    <submittedName>
        <fullName evidence="1">Uncharacterized protein</fullName>
    </submittedName>
</protein>
<dbReference type="AlphaFoldDB" id="A0A0F9H8F0"/>
<name>A0A0F9H8F0_9ZZZZ</name>